<feature type="compositionally biased region" description="Basic and acidic residues" evidence="1">
    <location>
        <begin position="206"/>
        <end position="221"/>
    </location>
</feature>
<dbReference type="Ensembl" id="ENSORLT00015034104.1">
    <property type="protein sequence ID" value="ENSORLP00015015951.1"/>
    <property type="gene ID" value="ENSORLG00015016908.1"/>
</dbReference>
<feature type="compositionally biased region" description="Polar residues" evidence="1">
    <location>
        <begin position="28"/>
        <end position="41"/>
    </location>
</feature>
<proteinExistence type="predicted"/>
<organism evidence="2 3">
    <name type="scientific">Oryzias latipes</name>
    <name type="common">Japanese rice fish</name>
    <name type="synonym">Japanese killifish</name>
    <dbReference type="NCBI Taxonomy" id="8090"/>
    <lineage>
        <taxon>Eukaryota</taxon>
        <taxon>Metazoa</taxon>
        <taxon>Chordata</taxon>
        <taxon>Craniata</taxon>
        <taxon>Vertebrata</taxon>
        <taxon>Euteleostomi</taxon>
        <taxon>Actinopterygii</taxon>
        <taxon>Neopterygii</taxon>
        <taxon>Teleostei</taxon>
        <taxon>Neoteleostei</taxon>
        <taxon>Acanthomorphata</taxon>
        <taxon>Ovalentaria</taxon>
        <taxon>Atherinomorphae</taxon>
        <taxon>Beloniformes</taxon>
        <taxon>Adrianichthyidae</taxon>
        <taxon>Oryziinae</taxon>
        <taxon>Oryzias</taxon>
    </lineage>
</organism>
<dbReference type="Proteomes" id="UP000265200">
    <property type="component" value="Chromosome 16"/>
</dbReference>
<reference key="1">
    <citation type="journal article" date="2007" name="Nature">
        <title>The medaka draft genome and insights into vertebrate genome evolution.</title>
        <authorList>
            <person name="Kasahara M."/>
            <person name="Naruse K."/>
            <person name="Sasaki S."/>
            <person name="Nakatani Y."/>
            <person name="Qu W."/>
            <person name="Ahsan B."/>
            <person name="Yamada T."/>
            <person name="Nagayasu Y."/>
            <person name="Doi K."/>
            <person name="Kasai Y."/>
            <person name="Jindo T."/>
            <person name="Kobayashi D."/>
            <person name="Shimada A."/>
            <person name="Toyoda A."/>
            <person name="Kuroki Y."/>
            <person name="Fujiyama A."/>
            <person name="Sasaki T."/>
            <person name="Shimizu A."/>
            <person name="Asakawa S."/>
            <person name="Shimizu N."/>
            <person name="Hashimoto S."/>
            <person name="Yang J."/>
            <person name="Lee Y."/>
            <person name="Matsushima K."/>
            <person name="Sugano S."/>
            <person name="Sakaizumi M."/>
            <person name="Narita T."/>
            <person name="Ohishi K."/>
            <person name="Haga S."/>
            <person name="Ohta F."/>
            <person name="Nomoto H."/>
            <person name="Nogata K."/>
            <person name="Morishita T."/>
            <person name="Endo T."/>
            <person name="Shin-I T."/>
            <person name="Takeda H."/>
            <person name="Morishita S."/>
            <person name="Kohara Y."/>
        </authorList>
    </citation>
    <scope>NUCLEOTIDE SEQUENCE [LARGE SCALE GENOMIC DNA]</scope>
    <source>
        <strain>Hd-rR</strain>
    </source>
</reference>
<reference evidence="2" key="4">
    <citation type="submission" date="2025-09" db="UniProtKB">
        <authorList>
            <consortium name="Ensembl"/>
        </authorList>
    </citation>
    <scope>IDENTIFICATION</scope>
    <source>
        <strain evidence="2">HSOK</strain>
    </source>
</reference>
<reference evidence="2 3" key="2">
    <citation type="submission" date="2017-04" db="EMBL/GenBank/DDBJ databases">
        <title>CpG methylation of centromeres and impact of large insertions on vertebrate speciation.</title>
        <authorList>
            <person name="Ichikawa K."/>
            <person name="Yoshimura J."/>
            <person name="Morishita S."/>
        </authorList>
    </citation>
    <scope>NUCLEOTIDE SEQUENCE</scope>
    <source>
        <strain evidence="2 3">HSOK</strain>
    </source>
</reference>
<evidence type="ECO:0000313" key="2">
    <source>
        <dbReference type="Ensembl" id="ENSORLP00015015951.1"/>
    </source>
</evidence>
<feature type="compositionally biased region" description="Pro residues" evidence="1">
    <location>
        <begin position="102"/>
        <end position="116"/>
    </location>
</feature>
<protein>
    <submittedName>
        <fullName evidence="2">Uncharacterized protein</fullName>
    </submittedName>
</protein>
<evidence type="ECO:0000313" key="3">
    <source>
        <dbReference type="Proteomes" id="UP000265200"/>
    </source>
</evidence>
<reference evidence="2" key="3">
    <citation type="submission" date="2025-08" db="UniProtKB">
        <authorList>
            <consortium name="Ensembl"/>
        </authorList>
    </citation>
    <scope>IDENTIFICATION</scope>
    <source>
        <strain evidence="2">HSOK</strain>
    </source>
</reference>
<name>A0A3P9I7D0_ORYLA</name>
<accession>A0A3P9I7D0</accession>
<feature type="region of interest" description="Disordered" evidence="1">
    <location>
        <begin position="1"/>
        <end position="258"/>
    </location>
</feature>
<evidence type="ECO:0000256" key="1">
    <source>
        <dbReference type="SAM" id="MobiDB-lite"/>
    </source>
</evidence>
<dbReference type="AlphaFoldDB" id="A0A3P9I7D0"/>
<sequence>MSGLPSKEQNCLGVWSPVLSPVPPAGRTTDTVKSTEGSPEQVSPLPARPSRKTPGLAGLPRPSHLFRTLGCRTSISLCGGGAHRTPSPHRDPPPQGSQSHPPTRPGPAGPLWGPPKPKSRRHRGTESASSSPSAALVGPNAGPRPRRAPPAKQPTTTQEFGASPHPVPRHGLGPTKGDPPLRSRQPTTHSTVGPGESKAGPLHPCPGERHPRAVGVHKECCYHGPTRLPHRWNLKKASSQEQGPEPTPQGHRHPQAQV</sequence>